<reference evidence="3 4" key="1">
    <citation type="submission" date="2022-05" db="EMBL/GenBank/DDBJ databases">
        <authorList>
            <consortium name="Genoscope - CEA"/>
            <person name="William W."/>
        </authorList>
    </citation>
    <scope>NUCLEOTIDE SEQUENCE [LARGE SCALE GENOMIC DNA]</scope>
</reference>
<gene>
    <name evidence="3" type="ORF">PEVE_00009961</name>
</gene>
<keyword evidence="1" id="KW-0175">Coiled coil</keyword>
<protein>
    <submittedName>
        <fullName evidence="3">Uncharacterized protein</fullName>
    </submittedName>
</protein>
<sequence length="213" mass="24520">MSRSENGTSRSSHANENSQDSTIQTENDSHTTADNTTDVESTTLITSSTLSSTQVDSESENRITKHEIDKKQLMHDLELLRIELSQKNLIIDNMKVDYLSKVDELEELVADMRHDKQILQARLESQLKLQQEESKSSLERTRQEMAKIFKRQQALELENKKLQEKAVDFRKGLNDLESISDEEYLELKAKDPDQLGLREFLMVSLTTALFFNV</sequence>
<dbReference type="EMBL" id="CALNXI010001699">
    <property type="protein sequence ID" value="CAH3175246.1"/>
    <property type="molecule type" value="Genomic_DNA"/>
</dbReference>
<name>A0ABN8RAA9_9CNID</name>
<comment type="caution">
    <text evidence="3">The sequence shown here is derived from an EMBL/GenBank/DDBJ whole genome shotgun (WGS) entry which is preliminary data.</text>
</comment>
<evidence type="ECO:0000256" key="1">
    <source>
        <dbReference type="SAM" id="Coils"/>
    </source>
</evidence>
<dbReference type="Proteomes" id="UP001159427">
    <property type="component" value="Unassembled WGS sequence"/>
</dbReference>
<feature type="region of interest" description="Disordered" evidence="2">
    <location>
        <begin position="1"/>
        <end position="63"/>
    </location>
</feature>
<dbReference type="PANTHER" id="PTHR18950">
    <property type="entry name" value="PROGESTERONE-INDUCED BLOCKING FACTOR 1"/>
    <property type="match status" value="1"/>
</dbReference>
<accession>A0ABN8RAA9</accession>
<evidence type="ECO:0000313" key="4">
    <source>
        <dbReference type="Proteomes" id="UP001159427"/>
    </source>
</evidence>
<keyword evidence="4" id="KW-1185">Reference proteome</keyword>
<organism evidence="3 4">
    <name type="scientific">Porites evermanni</name>
    <dbReference type="NCBI Taxonomy" id="104178"/>
    <lineage>
        <taxon>Eukaryota</taxon>
        <taxon>Metazoa</taxon>
        <taxon>Cnidaria</taxon>
        <taxon>Anthozoa</taxon>
        <taxon>Hexacorallia</taxon>
        <taxon>Scleractinia</taxon>
        <taxon>Fungiina</taxon>
        <taxon>Poritidae</taxon>
        <taxon>Porites</taxon>
    </lineage>
</organism>
<proteinExistence type="predicted"/>
<evidence type="ECO:0000313" key="3">
    <source>
        <dbReference type="EMBL" id="CAH3175246.1"/>
    </source>
</evidence>
<feature type="coiled-coil region" evidence="1">
    <location>
        <begin position="63"/>
        <end position="165"/>
    </location>
</feature>
<feature type="compositionally biased region" description="Low complexity" evidence="2">
    <location>
        <begin position="41"/>
        <end position="53"/>
    </location>
</feature>
<dbReference type="InterPro" id="IPR026205">
    <property type="entry name" value="PIBF1"/>
</dbReference>
<evidence type="ECO:0000256" key="2">
    <source>
        <dbReference type="SAM" id="MobiDB-lite"/>
    </source>
</evidence>
<dbReference type="PANTHER" id="PTHR18950:SF0">
    <property type="entry name" value="PROGESTERONE IMMUNOMODULATORY BINDING FACTOR 1"/>
    <property type="match status" value="1"/>
</dbReference>
<feature type="compositionally biased region" description="Polar residues" evidence="2">
    <location>
        <begin position="1"/>
        <end position="40"/>
    </location>
</feature>